<dbReference type="Proteomes" id="UP000075613">
    <property type="component" value="Unassembled WGS sequence"/>
</dbReference>
<gene>
    <name evidence="1" type="ORF">CI15_23225</name>
</gene>
<reference evidence="1 2" key="1">
    <citation type="journal article" date="2015" name="Int. J. Syst. Evol. Microbiol.">
        <title>Burkholderia monticola sp. nov., isolated from mountain soil.</title>
        <authorList>
            <person name="Baek I."/>
            <person name="Seo B."/>
            <person name="Lee I."/>
            <person name="Yi H."/>
            <person name="Chun J."/>
        </authorList>
    </citation>
    <scope>NUCLEOTIDE SEQUENCE [LARGE SCALE GENOMIC DNA]</scope>
    <source>
        <strain evidence="1 2">JC2948</strain>
    </source>
</reference>
<dbReference type="SUPFAM" id="SSF56281">
    <property type="entry name" value="Metallo-hydrolase/oxidoreductase"/>
    <property type="match status" value="1"/>
</dbReference>
<keyword evidence="2" id="KW-1185">Reference proteome</keyword>
<sequence length="225" mass="25359">MPALQPFAPNIWTASAPHSFMGLHVGTRMAVIRLSSGKLLLHSPIPLSSELRTAIDALGPVAHIVCPNLFHHMYATEAAAAYPQALLHGPAALQRKRKDLRFGAVLTDQPHPDWRNDLELLTIEGCMLGETVFYHRDTRTLIACDLVENFHQSPHWLTRNYLRLGGILGRVGWHPLLRMAYRDRKRARACIDRLLAWPFERVVLAHGDLLTDNAHALVRKGLSWL</sequence>
<evidence type="ECO:0000313" key="1">
    <source>
        <dbReference type="EMBL" id="KXU84520.1"/>
    </source>
</evidence>
<dbReference type="InterPro" id="IPR036866">
    <property type="entry name" value="RibonucZ/Hydroxyglut_hydro"/>
</dbReference>
<accession>A0A149PHL1</accession>
<evidence type="ECO:0000313" key="2">
    <source>
        <dbReference type="Proteomes" id="UP000075613"/>
    </source>
</evidence>
<protein>
    <recommendedName>
        <fullName evidence="3">DUF4336 domain-containing protein</fullName>
    </recommendedName>
</protein>
<dbReference type="RefSeq" id="WP_062131730.1">
    <property type="nucleotide sequence ID" value="NZ_LRBG01000036.1"/>
</dbReference>
<evidence type="ECO:0008006" key="3">
    <source>
        <dbReference type="Google" id="ProtNLM"/>
    </source>
</evidence>
<dbReference type="AlphaFoldDB" id="A0A149PHL1"/>
<dbReference type="Pfam" id="PF14234">
    <property type="entry name" value="DUF4336"/>
    <property type="match status" value="1"/>
</dbReference>
<dbReference type="PANTHER" id="PTHR33835:SF1">
    <property type="entry name" value="METALLO-BETA-LACTAMASE DOMAIN-CONTAINING PROTEIN"/>
    <property type="match status" value="1"/>
</dbReference>
<comment type="caution">
    <text evidence="1">The sequence shown here is derived from an EMBL/GenBank/DDBJ whole genome shotgun (WGS) entry which is preliminary data.</text>
</comment>
<proteinExistence type="predicted"/>
<dbReference type="InterPro" id="IPR025638">
    <property type="entry name" value="DUF4336"/>
</dbReference>
<organism evidence="1 2">
    <name type="scientific">Paraburkholderia monticola</name>
    <dbReference type="NCBI Taxonomy" id="1399968"/>
    <lineage>
        <taxon>Bacteria</taxon>
        <taxon>Pseudomonadati</taxon>
        <taxon>Pseudomonadota</taxon>
        <taxon>Betaproteobacteria</taxon>
        <taxon>Burkholderiales</taxon>
        <taxon>Burkholderiaceae</taxon>
        <taxon>Paraburkholderia</taxon>
    </lineage>
</organism>
<dbReference type="PANTHER" id="PTHR33835">
    <property type="entry name" value="YALI0C07656P"/>
    <property type="match status" value="1"/>
</dbReference>
<dbReference type="EMBL" id="LRBG01000036">
    <property type="protein sequence ID" value="KXU84520.1"/>
    <property type="molecule type" value="Genomic_DNA"/>
</dbReference>
<dbReference type="OrthoDB" id="450111at2"/>
<dbReference type="STRING" id="1399968.CI15_23225"/>
<dbReference type="Gene3D" id="3.60.15.10">
    <property type="entry name" value="Ribonuclease Z/Hydroxyacylglutathione hydrolase-like"/>
    <property type="match status" value="1"/>
</dbReference>
<name>A0A149PHL1_9BURK</name>